<name>A0A380H1E7_9STAP</name>
<organism evidence="1 2">
    <name type="scientific">Staphylococcus saccharolyticus</name>
    <dbReference type="NCBI Taxonomy" id="33028"/>
    <lineage>
        <taxon>Bacteria</taxon>
        <taxon>Bacillati</taxon>
        <taxon>Bacillota</taxon>
        <taxon>Bacilli</taxon>
        <taxon>Bacillales</taxon>
        <taxon>Staphylococcaceae</taxon>
        <taxon>Staphylococcus</taxon>
    </lineage>
</organism>
<dbReference type="AlphaFoldDB" id="A0A380H1E7"/>
<reference evidence="1 2" key="1">
    <citation type="submission" date="2018-06" db="EMBL/GenBank/DDBJ databases">
        <authorList>
            <consortium name="Pathogen Informatics"/>
            <person name="Doyle S."/>
        </authorList>
    </citation>
    <scope>NUCLEOTIDE SEQUENCE [LARGE SCALE GENOMIC DNA]</scope>
    <source>
        <strain evidence="1 2">NCTC11807</strain>
    </source>
</reference>
<protein>
    <submittedName>
        <fullName evidence="1">Uncharacterized protein</fullName>
    </submittedName>
</protein>
<proteinExistence type="predicted"/>
<keyword evidence="2" id="KW-1185">Reference proteome</keyword>
<dbReference type="Proteomes" id="UP000255425">
    <property type="component" value="Unassembled WGS sequence"/>
</dbReference>
<gene>
    <name evidence="1" type="ORF">NCTC11807_00433</name>
</gene>
<evidence type="ECO:0000313" key="2">
    <source>
        <dbReference type="Proteomes" id="UP000255425"/>
    </source>
</evidence>
<sequence>MMDESVKDIVSKGQPDSEYEYIVGPLPAQWTDDKEYKMWGETHLAKKTSYYKSFG</sequence>
<evidence type="ECO:0000313" key="1">
    <source>
        <dbReference type="EMBL" id="SUM68132.1"/>
    </source>
</evidence>
<dbReference type="GeneID" id="93796155"/>
<dbReference type="EMBL" id="UHDZ01000001">
    <property type="protein sequence ID" value="SUM68132.1"/>
    <property type="molecule type" value="Genomic_DNA"/>
</dbReference>
<dbReference type="RefSeq" id="WP_232619699.1">
    <property type="nucleotide sequence ID" value="NZ_CP066042.1"/>
</dbReference>
<accession>A0A380H1E7</accession>